<dbReference type="RefSeq" id="WP_070117057.1">
    <property type="nucleotide sequence ID" value="NZ_CAXATG010000004.1"/>
</dbReference>
<dbReference type="OrthoDB" id="7675395at2"/>
<dbReference type="InterPro" id="IPR011042">
    <property type="entry name" value="6-blade_b-propeller_TolB-like"/>
</dbReference>
<evidence type="ECO:0000256" key="3">
    <source>
        <dbReference type="SAM" id="SignalP"/>
    </source>
</evidence>
<evidence type="ECO:0000313" key="5">
    <source>
        <dbReference type="EMBL" id="OFE13235.1"/>
    </source>
</evidence>
<evidence type="ECO:0000313" key="6">
    <source>
        <dbReference type="Proteomes" id="UP000175669"/>
    </source>
</evidence>
<gene>
    <name evidence="5" type="ORF">PHACT_08870</name>
</gene>
<comment type="caution">
    <text evidence="5">The sequence shown here is derived from an EMBL/GenBank/DDBJ whole genome shotgun (WGS) entry which is preliminary data.</text>
</comment>
<evidence type="ECO:0000256" key="1">
    <source>
        <dbReference type="ARBA" id="ARBA00022737"/>
    </source>
</evidence>
<dbReference type="AlphaFoldDB" id="A0A1E8CLR4"/>
<dbReference type="Proteomes" id="UP000175669">
    <property type="component" value="Unassembled WGS sequence"/>
</dbReference>
<keyword evidence="1" id="KW-0677">Repeat</keyword>
<feature type="signal peptide" evidence="3">
    <location>
        <begin position="1"/>
        <end position="20"/>
    </location>
</feature>
<keyword evidence="3" id="KW-0732">Signal</keyword>
<dbReference type="EMBL" id="MASR01000001">
    <property type="protein sequence ID" value="OFE13235.1"/>
    <property type="molecule type" value="Genomic_DNA"/>
</dbReference>
<evidence type="ECO:0000256" key="2">
    <source>
        <dbReference type="PROSITE-ProRule" id="PRU00504"/>
    </source>
</evidence>
<dbReference type="PANTHER" id="PTHR40274:SF3">
    <property type="entry name" value="VIRGINIAMYCIN B LYASE"/>
    <property type="match status" value="1"/>
</dbReference>
<dbReference type="PROSITE" id="PS51125">
    <property type="entry name" value="NHL"/>
    <property type="match status" value="1"/>
</dbReference>
<evidence type="ECO:0000259" key="4">
    <source>
        <dbReference type="Pfam" id="PF08450"/>
    </source>
</evidence>
<dbReference type="STRING" id="1524254.PHACT_08870"/>
<sequence>MKISCLAGAVALAFSTWSSAQTFTAGEPLATVNEAGEATPMSSNVKVFGSFRFAESCTFDPERNLILAMNAGVPQAMEENDGYVSLINPDGSVHTAKWIGNSRDGLTLNQPLGSAVHDGVLYVADTATVRTFDLASGQPIAAHSAASAGANGLNGIAVAEDGTIYASNTRDPQRVYRIPPDGEASVFIDGSPLMLPNGVAVDNDGNIVVVNIGNNHVMTFNTDSDLVNTEFAAESGNDGIVVTEDGTKYVSSVRYGSISKIVPGEEAEVIAVGIPSAASICYDSVQNQIVIPMNNNNALGFLPLD</sequence>
<proteinExistence type="predicted"/>
<name>A0A1E8CLR4_9GAMM</name>
<protein>
    <submittedName>
        <fullName evidence="5">Gluconolaconase</fullName>
    </submittedName>
</protein>
<reference evidence="6" key="1">
    <citation type="submission" date="2016-07" db="EMBL/GenBank/DDBJ databases">
        <authorList>
            <person name="Florea S."/>
            <person name="Webb J.S."/>
            <person name="Jaromczyk J."/>
            <person name="Schardl C.L."/>
        </authorList>
    </citation>
    <scope>NUCLEOTIDE SEQUENCE [LARGE SCALE GENOMIC DNA]</scope>
    <source>
        <strain evidence="6">KCTC 42131</strain>
    </source>
</reference>
<organism evidence="5 6">
    <name type="scientific">Pseudohongiella acticola</name>
    <dbReference type="NCBI Taxonomy" id="1524254"/>
    <lineage>
        <taxon>Bacteria</taxon>
        <taxon>Pseudomonadati</taxon>
        <taxon>Pseudomonadota</taxon>
        <taxon>Gammaproteobacteria</taxon>
        <taxon>Pseudomonadales</taxon>
        <taxon>Pseudohongiellaceae</taxon>
        <taxon>Pseudohongiella</taxon>
    </lineage>
</organism>
<dbReference type="Pfam" id="PF08450">
    <property type="entry name" value="SGL"/>
    <property type="match status" value="1"/>
</dbReference>
<feature type="domain" description="SMP-30/Gluconolactonase/LRE-like region" evidence="4">
    <location>
        <begin position="92"/>
        <end position="282"/>
    </location>
</feature>
<feature type="repeat" description="NHL" evidence="2">
    <location>
        <begin position="189"/>
        <end position="223"/>
    </location>
</feature>
<dbReference type="Gene3D" id="2.120.10.30">
    <property type="entry name" value="TolB, C-terminal domain"/>
    <property type="match status" value="1"/>
</dbReference>
<accession>A0A1E8CLR4</accession>
<dbReference type="SUPFAM" id="SSF63829">
    <property type="entry name" value="Calcium-dependent phosphotriesterase"/>
    <property type="match status" value="1"/>
</dbReference>
<dbReference type="InterPro" id="IPR001258">
    <property type="entry name" value="NHL_repeat"/>
</dbReference>
<feature type="chain" id="PRO_5009212275" evidence="3">
    <location>
        <begin position="21"/>
        <end position="305"/>
    </location>
</feature>
<dbReference type="InterPro" id="IPR051344">
    <property type="entry name" value="Vgb"/>
</dbReference>
<dbReference type="InterPro" id="IPR013658">
    <property type="entry name" value="SGL"/>
</dbReference>
<keyword evidence="6" id="KW-1185">Reference proteome</keyword>
<dbReference type="PANTHER" id="PTHR40274">
    <property type="entry name" value="VIRGINIAMYCIN B LYASE"/>
    <property type="match status" value="1"/>
</dbReference>